<feature type="disulfide bond" evidence="2">
    <location>
        <begin position="225"/>
        <end position="242"/>
    </location>
</feature>
<dbReference type="Pfam" id="PF00431">
    <property type="entry name" value="CUB"/>
    <property type="match status" value="1"/>
</dbReference>
<dbReference type="AlphaFoldDB" id="A0A8S2LZJ4"/>
<dbReference type="PROSITE" id="PS01180">
    <property type="entry name" value="CUB"/>
    <property type="match status" value="1"/>
</dbReference>
<dbReference type="Pfam" id="PF04212">
    <property type="entry name" value="MIT"/>
    <property type="match status" value="1"/>
</dbReference>
<dbReference type="SUPFAM" id="SSF49854">
    <property type="entry name" value="Spermadhesin, CUB domain"/>
    <property type="match status" value="1"/>
</dbReference>
<accession>A0A8S2LZJ4</accession>
<evidence type="ECO:0000313" key="4">
    <source>
        <dbReference type="EMBL" id="CAF3925949.1"/>
    </source>
</evidence>
<dbReference type="Gene3D" id="2.60.120.290">
    <property type="entry name" value="Spermadhesin, CUB domain"/>
    <property type="match status" value="1"/>
</dbReference>
<dbReference type="SUPFAM" id="SSF116846">
    <property type="entry name" value="MIT domain"/>
    <property type="match status" value="1"/>
</dbReference>
<comment type="caution">
    <text evidence="2">Lacks conserved residue(s) required for the propagation of feature annotation.</text>
</comment>
<dbReference type="InterPro" id="IPR036181">
    <property type="entry name" value="MIT_dom_sf"/>
</dbReference>
<dbReference type="InterPro" id="IPR007330">
    <property type="entry name" value="MIT_dom"/>
</dbReference>
<keyword evidence="1 2" id="KW-1015">Disulfide bond</keyword>
<sequence>MSETAAIELLKRAVQLDNEGTYQDALSCYSEGIRMLLSAVKDVPSSEERKRAAYRQKITECIDRAEKLKDLIQQEKVTLRCASNYIVIVRSAFHGVSQTSGSCSYTPGDCIVDAMNNLACLSDSSECTIYATKQKLPQCNDQFNSYFHIDYNCIPISMNDTSKEYDICRNSGDITTDNGIIKSSSYPSPFQPTTSECSRVINVANNKIIRLWLSDLFIGSIGTNCANDYVYVVDNTQTYQNCGQKKMGYPYLCSSKIIIQYLAKTNFLAYRGMRMYFEVVDRPLNDNCPQITVTPVASITTLTTIGPNLST</sequence>
<proteinExistence type="predicted"/>
<gene>
    <name evidence="4" type="ORF">BYL167_LOCUS9743</name>
</gene>
<dbReference type="EMBL" id="CAJOBH010002847">
    <property type="protein sequence ID" value="CAF3925949.1"/>
    <property type="molecule type" value="Genomic_DNA"/>
</dbReference>
<dbReference type="Gene3D" id="1.20.58.80">
    <property type="entry name" value="Phosphotransferase system, lactose/cellobiose-type IIA subunit"/>
    <property type="match status" value="1"/>
</dbReference>
<feature type="non-terminal residue" evidence="4">
    <location>
        <position position="311"/>
    </location>
</feature>
<evidence type="ECO:0000259" key="3">
    <source>
        <dbReference type="PROSITE" id="PS01180"/>
    </source>
</evidence>
<name>A0A8S2LZJ4_9BILA</name>
<dbReference type="InterPro" id="IPR035914">
    <property type="entry name" value="Sperma_CUB_dom_sf"/>
</dbReference>
<evidence type="ECO:0000256" key="2">
    <source>
        <dbReference type="PROSITE-ProRule" id="PRU00059"/>
    </source>
</evidence>
<evidence type="ECO:0000256" key="1">
    <source>
        <dbReference type="ARBA" id="ARBA00023157"/>
    </source>
</evidence>
<dbReference type="Proteomes" id="UP000681967">
    <property type="component" value="Unassembled WGS sequence"/>
</dbReference>
<organism evidence="4 5">
    <name type="scientific">Rotaria magnacalcarata</name>
    <dbReference type="NCBI Taxonomy" id="392030"/>
    <lineage>
        <taxon>Eukaryota</taxon>
        <taxon>Metazoa</taxon>
        <taxon>Spiralia</taxon>
        <taxon>Gnathifera</taxon>
        <taxon>Rotifera</taxon>
        <taxon>Eurotatoria</taxon>
        <taxon>Bdelloidea</taxon>
        <taxon>Philodinida</taxon>
        <taxon>Philodinidae</taxon>
        <taxon>Rotaria</taxon>
    </lineage>
</organism>
<dbReference type="SMART" id="SM00745">
    <property type="entry name" value="MIT"/>
    <property type="match status" value="1"/>
</dbReference>
<reference evidence="4" key="1">
    <citation type="submission" date="2021-02" db="EMBL/GenBank/DDBJ databases">
        <authorList>
            <person name="Nowell W R."/>
        </authorList>
    </citation>
    <scope>NUCLEOTIDE SEQUENCE</scope>
</reference>
<protein>
    <recommendedName>
        <fullName evidence="3">CUB domain-containing protein</fullName>
    </recommendedName>
</protein>
<feature type="domain" description="CUB" evidence="3">
    <location>
        <begin position="170"/>
        <end position="280"/>
    </location>
</feature>
<dbReference type="InterPro" id="IPR000859">
    <property type="entry name" value="CUB_dom"/>
</dbReference>
<evidence type="ECO:0000313" key="5">
    <source>
        <dbReference type="Proteomes" id="UP000681967"/>
    </source>
</evidence>
<comment type="caution">
    <text evidence="4">The sequence shown here is derived from an EMBL/GenBank/DDBJ whole genome shotgun (WGS) entry which is preliminary data.</text>
</comment>